<dbReference type="OrthoDB" id="285219at2759"/>
<evidence type="ECO:0000313" key="3">
    <source>
        <dbReference type="Proteomes" id="UP000076502"/>
    </source>
</evidence>
<dbReference type="AlphaFoldDB" id="A0A154PKT5"/>
<keyword evidence="1" id="KW-1133">Transmembrane helix</keyword>
<evidence type="ECO:0000256" key="1">
    <source>
        <dbReference type="SAM" id="Phobius"/>
    </source>
</evidence>
<feature type="transmembrane region" description="Helical" evidence="1">
    <location>
        <begin position="56"/>
        <end position="77"/>
    </location>
</feature>
<protein>
    <submittedName>
        <fullName evidence="2">Uncharacterized protein</fullName>
    </submittedName>
</protein>
<dbReference type="Proteomes" id="UP000076502">
    <property type="component" value="Unassembled WGS sequence"/>
</dbReference>
<keyword evidence="3" id="KW-1185">Reference proteome</keyword>
<organism evidence="2 3">
    <name type="scientific">Dufourea novaeangliae</name>
    <name type="common">Sweat bee</name>
    <dbReference type="NCBI Taxonomy" id="178035"/>
    <lineage>
        <taxon>Eukaryota</taxon>
        <taxon>Metazoa</taxon>
        <taxon>Ecdysozoa</taxon>
        <taxon>Arthropoda</taxon>
        <taxon>Hexapoda</taxon>
        <taxon>Insecta</taxon>
        <taxon>Pterygota</taxon>
        <taxon>Neoptera</taxon>
        <taxon>Endopterygota</taxon>
        <taxon>Hymenoptera</taxon>
        <taxon>Apocrita</taxon>
        <taxon>Aculeata</taxon>
        <taxon>Apoidea</taxon>
        <taxon>Anthophila</taxon>
        <taxon>Halictidae</taxon>
        <taxon>Rophitinae</taxon>
        <taxon>Dufourea</taxon>
    </lineage>
</organism>
<keyword evidence="1" id="KW-0472">Membrane</keyword>
<gene>
    <name evidence="2" type="ORF">WN55_04004</name>
</gene>
<accession>A0A154PKT5</accession>
<keyword evidence="1" id="KW-0812">Transmembrane</keyword>
<proteinExistence type="predicted"/>
<reference evidence="2 3" key="1">
    <citation type="submission" date="2015-07" db="EMBL/GenBank/DDBJ databases">
        <title>The genome of Dufourea novaeangliae.</title>
        <authorList>
            <person name="Pan H."/>
            <person name="Kapheim K."/>
        </authorList>
    </citation>
    <scope>NUCLEOTIDE SEQUENCE [LARGE SCALE GENOMIC DNA]</scope>
    <source>
        <strain evidence="2">0120121106</strain>
        <tissue evidence="2">Whole body</tissue>
    </source>
</reference>
<dbReference type="EMBL" id="KQ434948">
    <property type="protein sequence ID" value="KZC12466.1"/>
    <property type="molecule type" value="Genomic_DNA"/>
</dbReference>
<sequence>MSIFFLLFATRLYLLLVRLFCSRAKHTLVKAPSHYRLTKLFLLQERKDINTVTTTQIILCLLFVFGTFFVLIMYCKACTRYSDQSRRQSGHNDEDRDTSSLQCYTIFESRARPPSYSEACSAPPLYGSPLNKASMLEGPPVYPDTPKLTDKVSQQCNRDVSLAHHI</sequence>
<evidence type="ECO:0000313" key="2">
    <source>
        <dbReference type="EMBL" id="KZC12466.1"/>
    </source>
</evidence>
<name>A0A154PKT5_DUFNO</name>